<feature type="domain" description="VAN3-binding protein-like auxin canalisation" evidence="1">
    <location>
        <begin position="111"/>
        <end position="184"/>
    </location>
</feature>
<reference evidence="2" key="2">
    <citation type="submission" date="2022-01" db="EMBL/GenBank/DDBJ databases">
        <authorList>
            <person name="Yamashiro T."/>
            <person name="Shiraishi A."/>
            <person name="Satake H."/>
            <person name="Nakayama K."/>
        </authorList>
    </citation>
    <scope>NUCLEOTIDE SEQUENCE</scope>
</reference>
<dbReference type="Pfam" id="PF05703">
    <property type="entry name" value="Auxin_canalis"/>
    <property type="match status" value="1"/>
</dbReference>
<dbReference type="Proteomes" id="UP001151760">
    <property type="component" value="Unassembled WGS sequence"/>
</dbReference>
<keyword evidence="3" id="KW-1185">Reference proteome</keyword>
<dbReference type="InterPro" id="IPR008546">
    <property type="entry name" value="VAN3-bd-like_auxin_canal"/>
</dbReference>
<name>A0ABQ5A7S4_9ASTR</name>
<accession>A0ABQ5A7S4</accession>
<evidence type="ECO:0000313" key="2">
    <source>
        <dbReference type="EMBL" id="GJS97133.1"/>
    </source>
</evidence>
<gene>
    <name evidence="2" type="ORF">Tco_0804101</name>
</gene>
<protein>
    <submittedName>
        <fullName evidence="2">FORKED 1 protein</fullName>
    </submittedName>
</protein>
<dbReference type="PANTHER" id="PTHR31351">
    <property type="entry name" value="EXPRESSED PROTEIN"/>
    <property type="match status" value="1"/>
</dbReference>
<proteinExistence type="predicted"/>
<comment type="caution">
    <text evidence="2">The sequence shown here is derived from an EMBL/GenBank/DDBJ whole genome shotgun (WGS) entry which is preliminary data.</text>
</comment>
<evidence type="ECO:0000313" key="3">
    <source>
        <dbReference type="Proteomes" id="UP001151760"/>
    </source>
</evidence>
<dbReference type="PANTHER" id="PTHR31351:SF4">
    <property type="entry name" value="AUXIN CANALIZATION PROTEIN (DUF828)"/>
    <property type="match status" value="1"/>
</dbReference>
<organism evidence="2 3">
    <name type="scientific">Tanacetum coccineum</name>
    <dbReference type="NCBI Taxonomy" id="301880"/>
    <lineage>
        <taxon>Eukaryota</taxon>
        <taxon>Viridiplantae</taxon>
        <taxon>Streptophyta</taxon>
        <taxon>Embryophyta</taxon>
        <taxon>Tracheophyta</taxon>
        <taxon>Spermatophyta</taxon>
        <taxon>Magnoliopsida</taxon>
        <taxon>eudicotyledons</taxon>
        <taxon>Gunneridae</taxon>
        <taxon>Pentapetalae</taxon>
        <taxon>asterids</taxon>
        <taxon>campanulids</taxon>
        <taxon>Asterales</taxon>
        <taxon>Asteraceae</taxon>
        <taxon>Asteroideae</taxon>
        <taxon>Anthemideae</taxon>
        <taxon>Anthemidinae</taxon>
        <taxon>Tanacetum</taxon>
    </lineage>
</organism>
<evidence type="ECO:0000259" key="1">
    <source>
        <dbReference type="Pfam" id="PF05703"/>
    </source>
</evidence>
<dbReference type="InterPro" id="IPR040269">
    <property type="entry name" value="VAB"/>
</dbReference>
<sequence>MIRLVDFQHRSRVAKVSWLEQVEINIEVNRALFTVKNKSNLRLQLTVLTKLSCRWITHNYVLHSMPADFELGVADVGVALAAATAASSGHWMDQILKTHCSLLIYESIFEETTQPLFTIARGGYGASRSNTPAGNTVGRWLKERRKKQETRAHNAQLHATLFVVGVAATVATFTCQSMKSILNRLDRGRNSSLSEMQVETELSPGECIGWASCIYCFLAQTDVKMGLFLTLVFAYKTVYNVVTSPGIVEVEVPSAFVVVLATGLKEFLYSMTSTSHSHLVSEGATLQ</sequence>
<dbReference type="EMBL" id="BQNB010011938">
    <property type="protein sequence ID" value="GJS97133.1"/>
    <property type="molecule type" value="Genomic_DNA"/>
</dbReference>
<reference evidence="2" key="1">
    <citation type="journal article" date="2022" name="Int. J. Mol. Sci.">
        <title>Draft Genome of Tanacetum Coccineum: Genomic Comparison of Closely Related Tanacetum-Family Plants.</title>
        <authorList>
            <person name="Yamashiro T."/>
            <person name="Shiraishi A."/>
            <person name="Nakayama K."/>
            <person name="Satake H."/>
        </authorList>
    </citation>
    <scope>NUCLEOTIDE SEQUENCE</scope>
</reference>